<keyword evidence="3 9" id="KW-0378">Hydrolase</keyword>
<accession>A0A6B8RQH7</accession>
<evidence type="ECO:0000256" key="10">
    <source>
        <dbReference type="SAM" id="MobiDB-lite"/>
    </source>
</evidence>
<keyword evidence="4" id="KW-0325">Glycoprotein</keyword>
<evidence type="ECO:0000256" key="8">
    <source>
        <dbReference type="ARBA" id="ARBA00037278"/>
    </source>
</evidence>
<evidence type="ECO:0000313" key="13">
    <source>
        <dbReference type="EMBL" id="QGQ98097.1"/>
    </source>
</evidence>
<dbReference type="EMBL" id="CP034235">
    <property type="protein sequence ID" value="QGQ98097.1"/>
    <property type="molecule type" value="Genomic_DNA"/>
</dbReference>
<feature type="chain" id="PRO_5025512683" description="CBM-cenC domain-containing protein" evidence="11">
    <location>
        <begin position="33"/>
        <end position="786"/>
    </location>
</feature>
<comment type="function">
    <text evidence="8">Pectinolytic enzyme involved in the degradation of xylogalacturonan (xga), a galacturonan backbone heavily substituted with xylose, and which is one important component of the hairy regions of pectin. Activity requires a galacturonic acid backbone substituted with xylose.</text>
</comment>
<organism evidence="13 14">
    <name type="scientific">Paenibacillus psychroresistens</name>
    <dbReference type="NCBI Taxonomy" id="1778678"/>
    <lineage>
        <taxon>Bacteria</taxon>
        <taxon>Bacillati</taxon>
        <taxon>Bacillota</taxon>
        <taxon>Bacilli</taxon>
        <taxon>Bacillales</taxon>
        <taxon>Paenibacillaceae</taxon>
        <taxon>Paenibacillus</taxon>
    </lineage>
</organism>
<proteinExistence type="inferred from homology"/>
<comment type="similarity">
    <text evidence="1 9">Belongs to the glycosyl hydrolase 28 family.</text>
</comment>
<evidence type="ECO:0000256" key="5">
    <source>
        <dbReference type="ARBA" id="ARBA00023277"/>
    </source>
</evidence>
<dbReference type="Pfam" id="PF00295">
    <property type="entry name" value="Glyco_hydro_28"/>
    <property type="match status" value="1"/>
</dbReference>
<evidence type="ECO:0000256" key="1">
    <source>
        <dbReference type="ARBA" id="ARBA00008834"/>
    </source>
</evidence>
<reference evidence="14" key="1">
    <citation type="submission" date="2018-11" db="EMBL/GenBank/DDBJ databases">
        <title>Complete genome sequence of Paenibacillus sp. ML311-T8.</title>
        <authorList>
            <person name="Nam Y.-D."/>
            <person name="Kang J."/>
            <person name="Chung W.-H."/>
            <person name="Park Y.S."/>
        </authorList>
    </citation>
    <scope>NUCLEOTIDE SEQUENCE [LARGE SCALE GENOMIC DNA]</scope>
    <source>
        <strain evidence="14">ML311-T8</strain>
    </source>
</reference>
<dbReference type="GO" id="GO:0004650">
    <property type="term" value="F:polygalacturonase activity"/>
    <property type="evidence" value="ECO:0007669"/>
    <property type="project" value="InterPro"/>
</dbReference>
<protein>
    <recommendedName>
        <fullName evidence="12">CBM-cenC domain-containing protein</fullName>
    </recommendedName>
</protein>
<dbReference type="InterPro" id="IPR008979">
    <property type="entry name" value="Galactose-bd-like_sf"/>
</dbReference>
<gene>
    <name evidence="13" type="ORF">EHS13_26020</name>
</gene>
<evidence type="ECO:0000256" key="3">
    <source>
        <dbReference type="ARBA" id="ARBA00022801"/>
    </source>
</evidence>
<dbReference type="Gene3D" id="2.160.20.10">
    <property type="entry name" value="Single-stranded right-handed beta-helix, Pectin lyase-like"/>
    <property type="match status" value="1"/>
</dbReference>
<feature type="region of interest" description="Disordered" evidence="10">
    <location>
        <begin position="485"/>
        <end position="505"/>
    </location>
</feature>
<evidence type="ECO:0000256" key="11">
    <source>
        <dbReference type="SAM" id="SignalP"/>
    </source>
</evidence>
<dbReference type="Proteomes" id="UP000426246">
    <property type="component" value="Chromosome"/>
</dbReference>
<dbReference type="KEGG" id="ppsc:EHS13_26020"/>
<dbReference type="Gene3D" id="2.60.120.260">
    <property type="entry name" value="Galactose-binding domain-like"/>
    <property type="match status" value="2"/>
</dbReference>
<name>A0A6B8RQH7_9BACL</name>
<dbReference type="PANTHER" id="PTHR31736">
    <property type="match status" value="1"/>
</dbReference>
<sequence>MKKRGLNFLVTVTLCVLMIFSSLQIHTQSASAADTLVTYTAPAGVVANPDFTVKARTPGGAWVDLFEYNTKVDMTTNSNASMVNFSMSGTVEVSVTYNGGTVNSRQVRPVSYGIAPTASGNTTTFTLNQPRNLSFEVNGDRLHNLHIFANPLETNVPIQGAAGVIWFGPGITNLPGGILNVASNQKVYLAGGAVVRGKLVFTDVSNSSVSGRGILDFSTFNQADKQWRGIDLMRTSNISIEGITILDATSYGVFGGKAYGLTVNNLKVINRSQWGDGIDCMACVNVTIDNSFLRTSDDSIAVYATRWEFAGGSRYFTVQNSTLWADVAHPINIGTHAQPNGTDIIEDLTFKNIDVLEHDEQSTQYQGVMSIMAGDSATVRNSLFENIRVEHFTKGKLFYIKTVYNTDYNLAPGKKIENITFRNITYNGTGANPSEIAGYSATNNVDGIKFDNVRINGILVTNASSGNITVGANVLNVQYLNTGTTATPTPVPTPSPTPPPPTPTPGVMNGGLETGVLTPWTNWQTASVVNNNARTGTYAIQLTGGPGSAEQIVTGLQANKTYTLSGYAKTPNGEAVRIGVKNYNATMDIFTAITSSAYTLGNLAFTTGATNTAATIYFYKPSGSGLTYGDDFAIVPGTPAPTATPTPTPVPTPGPNKVVNPGFESGALTPWANWQTASVVASNARTGTKAVQLNGGPGSAEQIITGLQANTTYTLTGYLKTPTGQEVRLGVKNYNGVMDLSTPITAIAYTLSTLTFTTGGSNTSATIYVYKPSGTGLAYGDDFSVN</sequence>
<keyword evidence="14" id="KW-1185">Reference proteome</keyword>
<evidence type="ECO:0000256" key="6">
    <source>
        <dbReference type="ARBA" id="ARBA00023295"/>
    </source>
</evidence>
<dbReference type="InterPro" id="IPR000743">
    <property type="entry name" value="Glyco_hydro_28"/>
</dbReference>
<dbReference type="OrthoDB" id="9795222at2"/>
<evidence type="ECO:0000259" key="12">
    <source>
        <dbReference type="Pfam" id="PF02018"/>
    </source>
</evidence>
<evidence type="ECO:0000256" key="7">
    <source>
        <dbReference type="ARBA" id="ARBA00023326"/>
    </source>
</evidence>
<dbReference type="Pfam" id="PF02018">
    <property type="entry name" value="CBM_4_9"/>
    <property type="match status" value="2"/>
</dbReference>
<dbReference type="SUPFAM" id="SSF49785">
    <property type="entry name" value="Galactose-binding domain-like"/>
    <property type="match status" value="2"/>
</dbReference>
<feature type="signal peptide" evidence="11">
    <location>
        <begin position="1"/>
        <end position="32"/>
    </location>
</feature>
<dbReference type="SUPFAM" id="SSF51126">
    <property type="entry name" value="Pectin lyase-like"/>
    <property type="match status" value="1"/>
</dbReference>
<keyword evidence="11" id="KW-0732">Signal</keyword>
<dbReference type="RefSeq" id="WP_155703194.1">
    <property type="nucleotide sequence ID" value="NZ_CP034235.1"/>
</dbReference>
<keyword evidence="5" id="KW-0119">Carbohydrate metabolism</keyword>
<evidence type="ECO:0000313" key="14">
    <source>
        <dbReference type="Proteomes" id="UP000426246"/>
    </source>
</evidence>
<dbReference type="InterPro" id="IPR012334">
    <property type="entry name" value="Pectin_lyas_fold"/>
</dbReference>
<evidence type="ECO:0000256" key="9">
    <source>
        <dbReference type="RuleBase" id="RU361169"/>
    </source>
</evidence>
<dbReference type="InterPro" id="IPR011050">
    <property type="entry name" value="Pectin_lyase_fold/virulence"/>
</dbReference>
<dbReference type="InterPro" id="IPR003305">
    <property type="entry name" value="CenC_carb-bd"/>
</dbReference>
<dbReference type="GO" id="GO:0000272">
    <property type="term" value="P:polysaccharide catabolic process"/>
    <property type="evidence" value="ECO:0007669"/>
    <property type="project" value="UniProtKB-KW"/>
</dbReference>
<keyword evidence="7" id="KW-0624">Polysaccharide degradation</keyword>
<feature type="domain" description="CBM-cenC" evidence="12">
    <location>
        <begin position="507"/>
        <end position="621"/>
    </location>
</feature>
<feature type="compositionally biased region" description="Pro residues" evidence="10">
    <location>
        <begin position="489"/>
        <end position="504"/>
    </location>
</feature>
<keyword evidence="2" id="KW-0677">Repeat</keyword>
<dbReference type="AlphaFoldDB" id="A0A6B8RQH7"/>
<evidence type="ECO:0000256" key="4">
    <source>
        <dbReference type="ARBA" id="ARBA00023180"/>
    </source>
</evidence>
<keyword evidence="6 9" id="KW-0326">Glycosidase</keyword>
<evidence type="ECO:0000256" key="2">
    <source>
        <dbReference type="ARBA" id="ARBA00022737"/>
    </source>
</evidence>
<dbReference type="PANTHER" id="PTHR31736:SF9">
    <property type="entry name" value="ENDO-XYLOGALACTURONAN HYDROLASE A-RELATED"/>
    <property type="match status" value="1"/>
</dbReference>
<feature type="domain" description="CBM-cenC" evidence="12">
    <location>
        <begin position="656"/>
        <end position="772"/>
    </location>
</feature>